<comment type="function">
    <text evidence="14 15">Catalyzes the oxidation of protoporphyrinogen IX to protoporphyrin IX.</text>
</comment>
<accession>A0A1I3TNY6</accession>
<evidence type="ECO:0000256" key="2">
    <source>
        <dbReference type="ARBA" id="ARBA00005073"/>
    </source>
</evidence>
<evidence type="ECO:0000256" key="1">
    <source>
        <dbReference type="ARBA" id="ARBA00004651"/>
    </source>
</evidence>
<keyword evidence="5 14" id="KW-1003">Cell membrane</keyword>
<keyword evidence="6 14" id="KW-0349">Heme</keyword>
<name>A0A1I3TNY6_9RHOB</name>
<keyword evidence="9 14" id="KW-1133">Transmembrane helix</keyword>
<feature type="transmembrane region" description="Helical" evidence="14">
    <location>
        <begin position="129"/>
        <end position="147"/>
    </location>
</feature>
<evidence type="ECO:0000256" key="9">
    <source>
        <dbReference type="ARBA" id="ARBA00022989"/>
    </source>
</evidence>
<keyword evidence="11 14" id="KW-0408">Iron</keyword>
<keyword evidence="12 14" id="KW-0472">Membrane</keyword>
<evidence type="ECO:0000256" key="8">
    <source>
        <dbReference type="ARBA" id="ARBA00022723"/>
    </source>
</evidence>
<feature type="transmembrane region" description="Helical" evidence="14">
    <location>
        <begin position="62"/>
        <end position="84"/>
    </location>
</feature>
<feature type="transmembrane region" description="Helical" evidence="14">
    <location>
        <begin position="15"/>
        <end position="35"/>
    </location>
</feature>
<dbReference type="GO" id="GO:0006782">
    <property type="term" value="P:protoporphyrinogen IX biosynthetic process"/>
    <property type="evidence" value="ECO:0007669"/>
    <property type="project" value="UniProtKB-UniRule"/>
</dbReference>
<dbReference type="EC" id="1.3.99.-" evidence="14 15"/>
<dbReference type="OrthoDB" id="9800824at2"/>
<evidence type="ECO:0000256" key="5">
    <source>
        <dbReference type="ARBA" id="ARBA00022475"/>
    </source>
</evidence>
<evidence type="ECO:0000256" key="10">
    <source>
        <dbReference type="ARBA" id="ARBA00023002"/>
    </source>
</evidence>
<evidence type="ECO:0000313" key="17">
    <source>
        <dbReference type="Proteomes" id="UP000183299"/>
    </source>
</evidence>
<keyword evidence="17" id="KW-1185">Reference proteome</keyword>
<dbReference type="InterPro" id="IPR005265">
    <property type="entry name" value="HemJ-like"/>
</dbReference>
<comment type="subunit">
    <text evidence="14">Homodimer.</text>
</comment>
<evidence type="ECO:0000256" key="14">
    <source>
        <dbReference type="HAMAP-Rule" id="MF_02239"/>
    </source>
</evidence>
<evidence type="ECO:0000256" key="3">
    <source>
        <dbReference type="ARBA" id="ARBA00006501"/>
    </source>
</evidence>
<dbReference type="GO" id="GO:0046872">
    <property type="term" value="F:metal ion binding"/>
    <property type="evidence" value="ECO:0007669"/>
    <property type="project" value="UniProtKB-UniRule"/>
</dbReference>
<evidence type="ECO:0000256" key="13">
    <source>
        <dbReference type="ARBA" id="ARBA00048390"/>
    </source>
</evidence>
<dbReference type="Pfam" id="PF03653">
    <property type="entry name" value="UPF0093"/>
    <property type="match status" value="1"/>
</dbReference>
<gene>
    <name evidence="16" type="ORF">SAMN04488138_10921</name>
</gene>
<comment type="catalytic activity">
    <reaction evidence="13 14 15">
        <text>protoporphyrinogen IX + 3 A = protoporphyrin IX + 3 AH2</text>
        <dbReference type="Rhea" id="RHEA:62000"/>
        <dbReference type="ChEBI" id="CHEBI:13193"/>
        <dbReference type="ChEBI" id="CHEBI:17499"/>
        <dbReference type="ChEBI" id="CHEBI:57306"/>
        <dbReference type="ChEBI" id="CHEBI:57307"/>
    </reaction>
</comment>
<comment type="cofactor">
    <cofactor evidence="14 15">
        <name>heme b</name>
        <dbReference type="ChEBI" id="CHEBI:60344"/>
    </cofactor>
    <text evidence="14 15">Binds 1 heme b (iron(II)-protoporphyrin IX) group per subunit.</text>
</comment>
<dbReference type="RefSeq" id="WP_066600967.1">
    <property type="nucleotide sequence ID" value="NZ_FORY01000009.1"/>
</dbReference>
<keyword evidence="8 14" id="KW-0479">Metal-binding</keyword>
<evidence type="ECO:0000256" key="11">
    <source>
        <dbReference type="ARBA" id="ARBA00023004"/>
    </source>
</evidence>
<comment type="subcellular location">
    <subcellularLocation>
        <location evidence="1 14">Cell membrane</location>
        <topology evidence="1 14">Multi-pass membrane protein</topology>
    </subcellularLocation>
</comment>
<dbReference type="UniPathway" id="UPA00251">
    <property type="reaction ID" value="UER00324"/>
</dbReference>
<keyword evidence="10 14" id="KW-0560">Oxidoreductase</keyword>
<dbReference type="GO" id="GO:0005886">
    <property type="term" value="C:plasma membrane"/>
    <property type="evidence" value="ECO:0007669"/>
    <property type="project" value="UniProtKB-SubCell"/>
</dbReference>
<evidence type="ECO:0000256" key="12">
    <source>
        <dbReference type="ARBA" id="ARBA00023136"/>
    </source>
</evidence>
<dbReference type="EMBL" id="FORY01000009">
    <property type="protein sequence ID" value="SFJ72938.1"/>
    <property type="molecule type" value="Genomic_DNA"/>
</dbReference>
<dbReference type="PANTHER" id="PTHR40255">
    <property type="entry name" value="UPF0093 MEMBRANE PROTEIN SLR1790"/>
    <property type="match status" value="1"/>
</dbReference>
<dbReference type="GeneID" id="98665571"/>
<organism evidence="16 17">
    <name type="scientific">Celeribacter halophilus</name>
    <dbReference type="NCBI Taxonomy" id="576117"/>
    <lineage>
        <taxon>Bacteria</taxon>
        <taxon>Pseudomonadati</taxon>
        <taxon>Pseudomonadota</taxon>
        <taxon>Alphaproteobacteria</taxon>
        <taxon>Rhodobacterales</taxon>
        <taxon>Roseobacteraceae</taxon>
        <taxon>Celeribacter</taxon>
    </lineage>
</organism>
<evidence type="ECO:0000256" key="6">
    <source>
        <dbReference type="ARBA" id="ARBA00022617"/>
    </source>
</evidence>
<comment type="similarity">
    <text evidence="3 14 15">Belongs to the HemJ family.</text>
</comment>
<evidence type="ECO:0000256" key="4">
    <source>
        <dbReference type="ARBA" id="ARBA00017504"/>
    </source>
</evidence>
<feature type="binding site" description="axial binding residue" evidence="14">
    <location>
        <position position="94"/>
    </location>
    <ligand>
        <name>heme</name>
        <dbReference type="ChEBI" id="CHEBI:30413"/>
    </ligand>
    <ligandPart>
        <name>Fe</name>
        <dbReference type="ChEBI" id="CHEBI:18248"/>
    </ligandPart>
</feature>
<evidence type="ECO:0000256" key="15">
    <source>
        <dbReference type="PIRNR" id="PIRNR004638"/>
    </source>
</evidence>
<reference evidence="16 17" key="1">
    <citation type="submission" date="2016-10" db="EMBL/GenBank/DDBJ databases">
        <authorList>
            <person name="de Groot N.N."/>
        </authorList>
    </citation>
    <scope>NUCLEOTIDE SEQUENCE [LARGE SCALE GENOMIC DNA]</scope>
    <source>
        <strain evidence="16 17">CGMCC 1.8891</strain>
    </source>
</reference>
<keyword evidence="7 14" id="KW-0812">Transmembrane</keyword>
<evidence type="ECO:0000256" key="7">
    <source>
        <dbReference type="ARBA" id="ARBA00022692"/>
    </source>
</evidence>
<feature type="binding site" description="axial binding residue" evidence="14">
    <location>
        <position position="16"/>
    </location>
    <ligand>
        <name>heme</name>
        <dbReference type="ChEBI" id="CHEBI:30413"/>
    </ligand>
    <ligandPart>
        <name>Fe</name>
        <dbReference type="ChEBI" id="CHEBI:18248"/>
    </ligandPart>
</feature>
<dbReference type="HAMAP" id="MF_02239">
    <property type="entry name" value="HemJ"/>
    <property type="match status" value="1"/>
</dbReference>
<dbReference type="PIRSF" id="PIRSF004638">
    <property type="entry name" value="UCP004638"/>
    <property type="match status" value="1"/>
</dbReference>
<dbReference type="PANTHER" id="PTHR40255:SF1">
    <property type="entry name" value="PROTOPORPHYRINOGEN IX OXIDASE"/>
    <property type="match status" value="1"/>
</dbReference>
<dbReference type="AlphaFoldDB" id="A0A1I3TNY6"/>
<proteinExistence type="inferred from homology"/>
<feature type="transmembrane region" description="Helical" evidence="14">
    <location>
        <begin position="90"/>
        <end position="108"/>
    </location>
</feature>
<protein>
    <recommendedName>
        <fullName evidence="4 14">Protoporphyrinogen IX oxidase</fullName>
        <shortName evidence="14">PPO</shortName>
        <ecNumber evidence="14 15">1.3.99.-</ecNumber>
    </recommendedName>
</protein>
<dbReference type="NCBIfam" id="TIGR00701">
    <property type="entry name" value="protoporphyrinogen oxidase HemJ"/>
    <property type="match status" value="1"/>
</dbReference>
<dbReference type="STRING" id="576117.SAMN04488138_10921"/>
<dbReference type="GO" id="GO:0070818">
    <property type="term" value="F:protoporphyrinogen oxidase activity"/>
    <property type="evidence" value="ECO:0007669"/>
    <property type="project" value="UniProtKB-UniRule"/>
</dbReference>
<comment type="pathway">
    <text evidence="2 14 15">Porphyrin-containing compound metabolism; protoporphyrin-IX biosynthesis; protoporphyrin-IX from protoporphyrinogen-IX: step 1/1.</text>
</comment>
<sequence>MSDILASIYPWTKSMHVISVIAWMAGIFYLPRLYVRHTESVTAGSETDLLFQDMEKKLLKMIMNPAMISSWIFGLCLVFTPGIVDWSAGWSWIKAGSVLGMTWFHMWCAARRKDFVSATNTRTGRHYRMMNELPTLLMIFIVVMIIAKPF</sequence>
<dbReference type="Proteomes" id="UP000183299">
    <property type="component" value="Unassembled WGS sequence"/>
</dbReference>
<evidence type="ECO:0000313" key="16">
    <source>
        <dbReference type="EMBL" id="SFJ72938.1"/>
    </source>
</evidence>